<organism evidence="1 2">
    <name type="scientific">Melipona quadrifasciata</name>
    <dbReference type="NCBI Taxonomy" id="166423"/>
    <lineage>
        <taxon>Eukaryota</taxon>
        <taxon>Metazoa</taxon>
        <taxon>Ecdysozoa</taxon>
        <taxon>Arthropoda</taxon>
        <taxon>Hexapoda</taxon>
        <taxon>Insecta</taxon>
        <taxon>Pterygota</taxon>
        <taxon>Neoptera</taxon>
        <taxon>Endopterygota</taxon>
        <taxon>Hymenoptera</taxon>
        <taxon>Apocrita</taxon>
        <taxon>Aculeata</taxon>
        <taxon>Apoidea</taxon>
        <taxon>Anthophila</taxon>
        <taxon>Apidae</taxon>
        <taxon>Melipona</taxon>
    </lineage>
</organism>
<gene>
    <name evidence="1" type="ORF">WN51_11517</name>
</gene>
<evidence type="ECO:0000313" key="2">
    <source>
        <dbReference type="Proteomes" id="UP000053105"/>
    </source>
</evidence>
<keyword evidence="2" id="KW-1185">Reference proteome</keyword>
<dbReference type="Proteomes" id="UP000053105">
    <property type="component" value="Unassembled WGS sequence"/>
</dbReference>
<reference evidence="1 2" key="1">
    <citation type="submission" date="2015-07" db="EMBL/GenBank/DDBJ databases">
        <title>The genome of Melipona quadrifasciata.</title>
        <authorList>
            <person name="Pan H."/>
            <person name="Kapheim K."/>
        </authorList>
    </citation>
    <scope>NUCLEOTIDE SEQUENCE [LARGE SCALE GENOMIC DNA]</scope>
    <source>
        <strain evidence="1">0111107301</strain>
        <tissue evidence="1">Whole body</tissue>
    </source>
</reference>
<dbReference type="EMBL" id="KQ435710">
    <property type="protein sequence ID" value="KOX79906.1"/>
    <property type="molecule type" value="Genomic_DNA"/>
</dbReference>
<proteinExistence type="predicted"/>
<protein>
    <submittedName>
        <fullName evidence="1">Uncharacterized protein</fullName>
    </submittedName>
</protein>
<evidence type="ECO:0000313" key="1">
    <source>
        <dbReference type="EMBL" id="KOX79906.1"/>
    </source>
</evidence>
<sequence>MRIEKVARLSPPLCDAPDTEVFRKVYKQKYLLNEKQLLAENSNDKAGEYEIRGELKNLMRTLKKIELYSTFTRMIRSKNIVNIRDSTWTFETEPSFSCGTPVREASFSFRSNPTDRYEKLTDWHRDQ</sequence>
<accession>A0A0M9AAM3</accession>
<dbReference type="AlphaFoldDB" id="A0A0M9AAM3"/>
<name>A0A0M9AAM3_9HYME</name>